<dbReference type="CDD" id="cd22888">
    <property type="entry name" value="CcO_VIIa_fungal"/>
    <property type="match status" value="1"/>
</dbReference>
<dbReference type="GO" id="GO:0016491">
    <property type="term" value="F:oxidoreductase activity"/>
    <property type="evidence" value="ECO:0007669"/>
    <property type="project" value="UniProtKB-KW"/>
</dbReference>
<dbReference type="EMBL" id="LT598462">
    <property type="protein sequence ID" value="SCU77768.1"/>
    <property type="molecule type" value="Genomic_DNA"/>
</dbReference>
<dbReference type="AlphaFoldDB" id="A0A1G4IM93"/>
<evidence type="ECO:0000256" key="8">
    <source>
        <dbReference type="ARBA" id="ARBA00023002"/>
    </source>
</evidence>
<dbReference type="PIRSF" id="PIRSF000283">
    <property type="entry name" value="COX9"/>
    <property type="match status" value="1"/>
</dbReference>
<dbReference type="PANTHER" id="PTHR28264:SF1">
    <property type="entry name" value="CYTOCHROME C OXIDASE SUBUNIT 6C"/>
    <property type="match status" value="1"/>
</dbReference>
<proteinExistence type="inferred from homology"/>
<dbReference type="GO" id="GO:0004129">
    <property type="term" value="F:cytochrome-c oxidase activity"/>
    <property type="evidence" value="ECO:0007669"/>
    <property type="project" value="TreeGrafter"/>
</dbReference>
<evidence type="ECO:0000256" key="9">
    <source>
        <dbReference type="ARBA" id="ARBA00023128"/>
    </source>
</evidence>
<organism evidence="14 15">
    <name type="scientific">Lachancea mirantina</name>
    <dbReference type="NCBI Taxonomy" id="1230905"/>
    <lineage>
        <taxon>Eukaryota</taxon>
        <taxon>Fungi</taxon>
        <taxon>Dikarya</taxon>
        <taxon>Ascomycota</taxon>
        <taxon>Saccharomycotina</taxon>
        <taxon>Saccharomycetes</taxon>
        <taxon>Saccharomycetales</taxon>
        <taxon>Saccharomycetaceae</taxon>
        <taxon>Lachancea</taxon>
    </lineage>
</organism>
<evidence type="ECO:0000256" key="10">
    <source>
        <dbReference type="ARBA" id="ARBA00023136"/>
    </source>
</evidence>
<protein>
    <recommendedName>
        <fullName evidence="4 12">Cytochrome c oxidase subunit 9, mitochondrial</fullName>
    </recommendedName>
    <alternativeName>
        <fullName evidence="11 12">Cytochrome c oxidase polypeptide VIIA</fullName>
    </alternativeName>
</protein>
<keyword evidence="9 12" id="KW-0496">Mitochondrion</keyword>
<evidence type="ECO:0000256" key="7">
    <source>
        <dbReference type="ARBA" id="ARBA00022989"/>
    </source>
</evidence>
<evidence type="ECO:0000256" key="5">
    <source>
        <dbReference type="ARBA" id="ARBA00022692"/>
    </source>
</evidence>
<accession>A0A1G4IM93</accession>
<evidence type="ECO:0000256" key="1">
    <source>
        <dbReference type="ARBA" id="ARBA00004434"/>
    </source>
</evidence>
<evidence type="ECO:0000313" key="14">
    <source>
        <dbReference type="EMBL" id="SCU77768.1"/>
    </source>
</evidence>
<dbReference type="OrthoDB" id="2317211at2759"/>
<keyword evidence="5 13" id="KW-0812">Transmembrane</keyword>
<feature type="transmembrane region" description="Helical" evidence="13">
    <location>
        <begin position="15"/>
        <end position="35"/>
    </location>
</feature>
<evidence type="ECO:0000256" key="2">
    <source>
        <dbReference type="ARBA" id="ARBA00004673"/>
    </source>
</evidence>
<reference evidence="14 15" key="1">
    <citation type="submission" date="2016-03" db="EMBL/GenBank/DDBJ databases">
        <authorList>
            <person name="Devillers H."/>
        </authorList>
    </citation>
    <scope>NUCLEOTIDE SEQUENCE [LARGE SCALE GENOMIC DNA]</scope>
    <source>
        <strain evidence="14">CBS 11717</strain>
    </source>
</reference>
<dbReference type="UniPathway" id="UPA00705"/>
<dbReference type="GO" id="GO:0006123">
    <property type="term" value="P:mitochondrial electron transport, cytochrome c to oxygen"/>
    <property type="evidence" value="ECO:0007669"/>
    <property type="project" value="InterPro"/>
</dbReference>
<evidence type="ECO:0000256" key="11">
    <source>
        <dbReference type="ARBA" id="ARBA00031091"/>
    </source>
</evidence>
<evidence type="ECO:0000256" key="13">
    <source>
        <dbReference type="SAM" id="Phobius"/>
    </source>
</evidence>
<name>A0A1G4IM93_9SACH</name>
<evidence type="ECO:0000313" key="15">
    <source>
        <dbReference type="Proteomes" id="UP000191024"/>
    </source>
</evidence>
<evidence type="ECO:0000256" key="4">
    <source>
        <dbReference type="ARBA" id="ARBA00016081"/>
    </source>
</evidence>
<dbReference type="InterPro" id="IPR014368">
    <property type="entry name" value="Cyt_c_oxidase_su7a_fun"/>
</dbReference>
<keyword evidence="7 13" id="KW-1133">Transmembrane helix</keyword>
<keyword evidence="15" id="KW-1185">Reference proteome</keyword>
<evidence type="ECO:0000256" key="3">
    <source>
        <dbReference type="ARBA" id="ARBA00008862"/>
    </source>
</evidence>
<gene>
    <name evidence="14" type="ORF">LAMI_0A02278G</name>
</gene>
<dbReference type="GO" id="GO:0005743">
    <property type="term" value="C:mitochondrial inner membrane"/>
    <property type="evidence" value="ECO:0007669"/>
    <property type="project" value="UniProtKB-SubCell"/>
</dbReference>
<evidence type="ECO:0000256" key="12">
    <source>
        <dbReference type="PIRNR" id="PIRNR000283"/>
    </source>
</evidence>
<comment type="function">
    <text evidence="12">Component of the cytochrome c oxidase, the last enzyme in the mitochondrial electron transport chain which drives oxidative phosphorylation.</text>
</comment>
<comment type="similarity">
    <text evidence="3 12">Belongs to the fungal cytochrome c oxidase subunit 7a family.</text>
</comment>
<keyword evidence="8 12" id="KW-0560">Oxidoreductase</keyword>
<keyword evidence="10 12" id="KW-0472">Membrane</keyword>
<dbReference type="STRING" id="1230905.A0A1G4IM93"/>
<comment type="pathway">
    <text evidence="2 12">Energy metabolism; oxidative phosphorylation.</text>
</comment>
<keyword evidence="6 12" id="KW-0999">Mitochondrion inner membrane</keyword>
<dbReference type="PANTHER" id="PTHR28264">
    <property type="entry name" value="CYTOCHROME C OXIDASE SUBUNIT 7A"/>
    <property type="match status" value="1"/>
</dbReference>
<dbReference type="Proteomes" id="UP000191024">
    <property type="component" value="Chromosome A"/>
</dbReference>
<comment type="subcellular location">
    <subcellularLocation>
        <location evidence="1">Mitochondrion inner membrane</location>
        <topology evidence="1">Single-pass membrane protein</topology>
    </subcellularLocation>
</comment>
<evidence type="ECO:0000256" key="6">
    <source>
        <dbReference type="ARBA" id="ARBA00022792"/>
    </source>
</evidence>
<sequence>MSAIVPITGTLRKRIIADIAIGFAIGGAMGSYWWWGFHKGKINKREDFYSKLAAEKAAEN</sequence>